<evidence type="ECO:0000259" key="5">
    <source>
        <dbReference type="SMART" id="SM00849"/>
    </source>
</evidence>
<dbReference type="PROSITE" id="PS00743">
    <property type="entry name" value="BETA_LACTAMASE_B_1"/>
    <property type="match status" value="1"/>
</dbReference>
<dbReference type="STRING" id="1123062.SAMN02745775_11863"/>
<comment type="cofactor">
    <cofactor evidence="1">
        <name>Zn(2+)</name>
        <dbReference type="ChEBI" id="CHEBI:29105"/>
    </cofactor>
</comment>
<dbReference type="RefSeq" id="WP_092963072.1">
    <property type="nucleotide sequence ID" value="NZ_FOSQ01000018.1"/>
</dbReference>
<dbReference type="SUPFAM" id="SSF56281">
    <property type="entry name" value="Metallo-hydrolase/oxidoreductase"/>
    <property type="match status" value="1"/>
</dbReference>
<dbReference type="Gene3D" id="3.60.15.10">
    <property type="entry name" value="Ribonuclease Z/Hydroxyacylglutathione hydrolase-like"/>
    <property type="match status" value="1"/>
</dbReference>
<name>A0A1I4ETM5_9PROT</name>
<dbReference type="Pfam" id="PF00753">
    <property type="entry name" value="Lactamase_B"/>
    <property type="match status" value="1"/>
</dbReference>
<dbReference type="InterPro" id="IPR001018">
    <property type="entry name" value="Beta-lactamase_class-B_CS"/>
</dbReference>
<dbReference type="PANTHER" id="PTHR46233">
    <property type="entry name" value="HYDROXYACYLGLUTATHIONE HYDROLASE GLOC"/>
    <property type="match status" value="1"/>
</dbReference>
<dbReference type="PANTHER" id="PTHR46233:SF3">
    <property type="entry name" value="HYDROXYACYLGLUTATHIONE HYDROLASE GLOC"/>
    <property type="match status" value="1"/>
</dbReference>
<keyword evidence="2" id="KW-0479">Metal-binding</keyword>
<evidence type="ECO:0000313" key="7">
    <source>
        <dbReference type="Proteomes" id="UP000199473"/>
    </source>
</evidence>
<evidence type="ECO:0000256" key="3">
    <source>
        <dbReference type="ARBA" id="ARBA00022801"/>
    </source>
</evidence>
<evidence type="ECO:0000256" key="1">
    <source>
        <dbReference type="ARBA" id="ARBA00001947"/>
    </source>
</evidence>
<dbReference type="GO" id="GO:0008800">
    <property type="term" value="F:beta-lactamase activity"/>
    <property type="evidence" value="ECO:0007669"/>
    <property type="project" value="InterPro"/>
</dbReference>
<keyword evidence="4" id="KW-0862">Zinc</keyword>
<dbReference type="AlphaFoldDB" id="A0A1I4ETM5"/>
<dbReference type="SMART" id="SM00849">
    <property type="entry name" value="Lactamase_B"/>
    <property type="match status" value="1"/>
</dbReference>
<evidence type="ECO:0000256" key="4">
    <source>
        <dbReference type="ARBA" id="ARBA00022833"/>
    </source>
</evidence>
<feature type="domain" description="Metallo-beta-lactamase" evidence="5">
    <location>
        <begin position="111"/>
        <end position="298"/>
    </location>
</feature>
<accession>A0A1I4ETM5</accession>
<dbReference type="InterPro" id="IPR036866">
    <property type="entry name" value="RibonucZ/Hydroxyglut_hydro"/>
</dbReference>
<dbReference type="InterPro" id="IPR001279">
    <property type="entry name" value="Metallo-B-lactamas"/>
</dbReference>
<keyword evidence="3" id="KW-0378">Hydrolase</keyword>
<evidence type="ECO:0000256" key="2">
    <source>
        <dbReference type="ARBA" id="ARBA00022723"/>
    </source>
</evidence>
<dbReference type="EMBL" id="FOSQ01000018">
    <property type="protein sequence ID" value="SFL08470.1"/>
    <property type="molecule type" value="Genomic_DNA"/>
</dbReference>
<proteinExistence type="predicted"/>
<reference evidence="6 7" key="1">
    <citation type="submission" date="2016-10" db="EMBL/GenBank/DDBJ databases">
        <authorList>
            <person name="de Groot N.N."/>
        </authorList>
    </citation>
    <scope>NUCLEOTIDE SEQUENCE [LARGE SCALE GENOMIC DNA]</scope>
    <source>
        <strain evidence="6 7">DSM 19981</strain>
    </source>
</reference>
<dbReference type="CDD" id="cd16280">
    <property type="entry name" value="metallo-hydrolase-like_MBL-fold"/>
    <property type="match status" value="1"/>
</dbReference>
<evidence type="ECO:0000313" key="6">
    <source>
        <dbReference type="EMBL" id="SFL08470.1"/>
    </source>
</evidence>
<protein>
    <submittedName>
        <fullName evidence="6">Metallo-beta-lactamase class B</fullName>
    </submittedName>
</protein>
<dbReference type="InterPro" id="IPR051453">
    <property type="entry name" value="MBL_Glyoxalase_II"/>
</dbReference>
<gene>
    <name evidence="6" type="ORF">SAMN02745775_11863</name>
</gene>
<organism evidence="6 7">
    <name type="scientific">Falsiroseomonas stagni DSM 19981</name>
    <dbReference type="NCBI Taxonomy" id="1123062"/>
    <lineage>
        <taxon>Bacteria</taxon>
        <taxon>Pseudomonadati</taxon>
        <taxon>Pseudomonadota</taxon>
        <taxon>Alphaproteobacteria</taxon>
        <taxon>Acetobacterales</taxon>
        <taxon>Roseomonadaceae</taxon>
        <taxon>Falsiroseomonas</taxon>
    </lineage>
</organism>
<keyword evidence="7" id="KW-1185">Reference proteome</keyword>
<sequence length="346" mass="37758">MSIFRKRATTTLRAEAVTPSRRQLLAMGCACCVASGLPISEAVAQSAGVQRHLEAARQAAGDDLRHLLRLGEEAAPTPGLRLPSPNDLRAMPTPPPARAFENLVFLGNHWVSAWALLTSDGIILIDGMDNDAMVERDVEGGLRRLGLDPAQVKLVIVTHGHADHYGGCGHFSRRYGTRVVASEVDWQMMESGQLEFDRPELGRPPRRDISVSDGSQVRLGDTVVDILSTPGHTRGTISLIFDLKQGAATHRAMLWGGTSFNFGRQPDRIPRLQSYIDGTARARDVAGQRNIDVFLSNHSHFDQAIIKLDRMRGGGENLFVNGTATTQRALTVMHECARATMVAWTA</sequence>
<dbReference type="Proteomes" id="UP000199473">
    <property type="component" value="Unassembled WGS sequence"/>
</dbReference>
<dbReference type="GO" id="GO:0017001">
    <property type="term" value="P:antibiotic catabolic process"/>
    <property type="evidence" value="ECO:0007669"/>
    <property type="project" value="InterPro"/>
</dbReference>
<dbReference type="GO" id="GO:0008270">
    <property type="term" value="F:zinc ion binding"/>
    <property type="evidence" value="ECO:0007669"/>
    <property type="project" value="InterPro"/>
</dbReference>